<dbReference type="Proteomes" id="UP000196027">
    <property type="component" value="Chromosome"/>
</dbReference>
<accession>A0A1Y0I6K2</accession>
<gene>
    <name evidence="1" type="ORF">OLMES_1744</name>
</gene>
<name>A0A1Y0I6K2_9GAMM</name>
<dbReference type="AlphaFoldDB" id="A0A1Y0I6K2"/>
<dbReference type="KEGG" id="ome:OLMES_1744"/>
<dbReference type="RefSeq" id="WP_087460881.1">
    <property type="nucleotide sequence ID" value="NZ_CP021425.1"/>
</dbReference>
<sequence>MTLLNDYPSYIIHELIISKSTEPANRYVFDWSHNAQAYRVLKVAMAELLESFSALSVDTDTPSALLKEMLIATETHLQNCNRLSGESGERQYALFKIVKQTIRALIDENYSPNDSEVKKCYLGLTSL</sequence>
<keyword evidence="2" id="KW-1185">Reference proteome</keyword>
<protein>
    <submittedName>
        <fullName evidence="1">Uncharacterized protein</fullName>
    </submittedName>
</protein>
<proteinExistence type="predicted"/>
<evidence type="ECO:0000313" key="2">
    <source>
        <dbReference type="Proteomes" id="UP000196027"/>
    </source>
</evidence>
<dbReference type="EMBL" id="CP021425">
    <property type="protein sequence ID" value="ARU55819.1"/>
    <property type="molecule type" value="Genomic_DNA"/>
</dbReference>
<evidence type="ECO:0000313" key="1">
    <source>
        <dbReference type="EMBL" id="ARU55819.1"/>
    </source>
</evidence>
<organism evidence="1 2">
    <name type="scientific">Oleiphilus messinensis</name>
    <dbReference type="NCBI Taxonomy" id="141451"/>
    <lineage>
        <taxon>Bacteria</taxon>
        <taxon>Pseudomonadati</taxon>
        <taxon>Pseudomonadota</taxon>
        <taxon>Gammaproteobacteria</taxon>
        <taxon>Oceanospirillales</taxon>
        <taxon>Oleiphilaceae</taxon>
        <taxon>Oleiphilus</taxon>
    </lineage>
</organism>
<reference evidence="1 2" key="1">
    <citation type="submission" date="2017-05" db="EMBL/GenBank/DDBJ databases">
        <title>Genomic insights into alkan degradation activity of Oleiphilus messinensis.</title>
        <authorList>
            <person name="Kozyavkin S.A."/>
            <person name="Slesarev A.I."/>
            <person name="Golyshin P.N."/>
            <person name="Korzhenkov A."/>
            <person name="Golyshina O.N."/>
            <person name="Toshchakov S.V."/>
        </authorList>
    </citation>
    <scope>NUCLEOTIDE SEQUENCE [LARGE SCALE GENOMIC DNA]</scope>
    <source>
        <strain evidence="1 2">ME102</strain>
    </source>
</reference>